<dbReference type="KEGG" id="apuu:APUU_20350A"/>
<proteinExistence type="inferred from homology"/>
<dbReference type="AlphaFoldDB" id="A0A7R7XET7"/>
<feature type="transmembrane region" description="Helical" evidence="6">
    <location>
        <begin position="24"/>
        <end position="45"/>
    </location>
</feature>
<keyword evidence="2 6" id="KW-0812">Transmembrane</keyword>
<dbReference type="RefSeq" id="XP_041552112.1">
    <property type="nucleotide sequence ID" value="XM_041698981.1"/>
</dbReference>
<feature type="domain" description="Rhodopsin" evidence="7">
    <location>
        <begin position="39"/>
        <end position="278"/>
    </location>
</feature>
<comment type="subcellular location">
    <subcellularLocation>
        <location evidence="1">Membrane</location>
        <topology evidence="1">Multi-pass membrane protein</topology>
    </subcellularLocation>
</comment>
<evidence type="ECO:0000313" key="8">
    <source>
        <dbReference type="EMBL" id="BCS19918.1"/>
    </source>
</evidence>
<keyword evidence="4 6" id="KW-0472">Membrane</keyword>
<feature type="transmembrane region" description="Helical" evidence="6">
    <location>
        <begin position="213"/>
        <end position="235"/>
    </location>
</feature>
<dbReference type="GO" id="GO:0016020">
    <property type="term" value="C:membrane"/>
    <property type="evidence" value="ECO:0007669"/>
    <property type="project" value="UniProtKB-SubCell"/>
</dbReference>
<accession>A0A7R7XET7</accession>
<dbReference type="GeneID" id="64969923"/>
<feature type="transmembrane region" description="Helical" evidence="6">
    <location>
        <begin position="134"/>
        <end position="159"/>
    </location>
</feature>
<name>A0A7R7XET7_9EURO</name>
<dbReference type="InterPro" id="IPR049326">
    <property type="entry name" value="Rhodopsin_dom_fungi"/>
</dbReference>
<protein>
    <recommendedName>
        <fullName evidence="7">Rhodopsin domain-containing protein</fullName>
    </recommendedName>
</protein>
<gene>
    <name evidence="8" type="ORF">APUU_20350A</name>
</gene>
<dbReference type="PANTHER" id="PTHR33048:SF163">
    <property type="entry name" value="INTEGRAL MEMBRANE PROTEIN (AFU_ORTHOLOGUE AFUA_8G05510)"/>
    <property type="match status" value="1"/>
</dbReference>
<keyword evidence="3 6" id="KW-1133">Transmembrane helix</keyword>
<evidence type="ECO:0000259" key="7">
    <source>
        <dbReference type="Pfam" id="PF20684"/>
    </source>
</evidence>
<comment type="similarity">
    <text evidence="5">Belongs to the SAT4 family.</text>
</comment>
<sequence>MASPFGDPPPGIDLYDSHTARNNAVTISLTVLATVAVVLRLFARVKVQKIRLEADDWFIVAALVPTYAILACTIVGGTHGLGKHVWTIPIDEIVRVNQTHFAYVLIYVLAIPLIKLSVISFYRRIFGMTRMMWLCVFLTLGYFIACPIAFCACCRPPSYYWTQYADPSGGHCAFDLYPFYIGNAAANVLTDVLILVVPIPLVWKLQMRTVQKVLVTGIFLLGSFVCIASLVRIYYMVPLKSNLDVTWIMADVYVWSSVEPCMGILCACLPTTQPLFRRALSRILGSSVARNRLGGSSTPPGTRSSVLKRGTMLEGLGAGSGVGKNQLSKYSTGKGVGMHFRRGLGMRLRPEGDQTLLTTTATGNVEMDEFGDGDDGMYRNVDMSDRDGDRVSGGGLGVEGIQVKTQFQVWEEQK</sequence>
<feature type="transmembrane region" description="Helical" evidence="6">
    <location>
        <begin position="179"/>
        <end position="201"/>
    </location>
</feature>
<evidence type="ECO:0000256" key="3">
    <source>
        <dbReference type="ARBA" id="ARBA00022989"/>
    </source>
</evidence>
<organism evidence="8 9">
    <name type="scientific">Aspergillus puulaauensis</name>
    <dbReference type="NCBI Taxonomy" id="1220207"/>
    <lineage>
        <taxon>Eukaryota</taxon>
        <taxon>Fungi</taxon>
        <taxon>Dikarya</taxon>
        <taxon>Ascomycota</taxon>
        <taxon>Pezizomycotina</taxon>
        <taxon>Eurotiomycetes</taxon>
        <taxon>Eurotiomycetidae</taxon>
        <taxon>Eurotiales</taxon>
        <taxon>Aspergillaceae</taxon>
        <taxon>Aspergillus</taxon>
    </lineage>
</organism>
<evidence type="ECO:0000256" key="4">
    <source>
        <dbReference type="ARBA" id="ARBA00023136"/>
    </source>
</evidence>
<evidence type="ECO:0000313" key="9">
    <source>
        <dbReference type="Proteomes" id="UP000654913"/>
    </source>
</evidence>
<evidence type="ECO:0000256" key="6">
    <source>
        <dbReference type="SAM" id="Phobius"/>
    </source>
</evidence>
<evidence type="ECO:0000256" key="5">
    <source>
        <dbReference type="ARBA" id="ARBA00038359"/>
    </source>
</evidence>
<dbReference type="Proteomes" id="UP000654913">
    <property type="component" value="Chromosome 2"/>
</dbReference>
<evidence type="ECO:0000256" key="2">
    <source>
        <dbReference type="ARBA" id="ARBA00022692"/>
    </source>
</evidence>
<dbReference type="InterPro" id="IPR052337">
    <property type="entry name" value="SAT4-like"/>
</dbReference>
<dbReference type="OrthoDB" id="5429740at2759"/>
<reference evidence="8" key="1">
    <citation type="submission" date="2021-01" db="EMBL/GenBank/DDBJ databases">
        <authorList>
            <consortium name="Aspergillus puulaauensis MK2 genome sequencing consortium"/>
            <person name="Kazuki M."/>
            <person name="Futagami T."/>
        </authorList>
    </citation>
    <scope>NUCLEOTIDE SEQUENCE</scope>
    <source>
        <strain evidence="8">MK2</strain>
    </source>
</reference>
<dbReference type="Pfam" id="PF20684">
    <property type="entry name" value="Fung_rhodopsin"/>
    <property type="match status" value="1"/>
</dbReference>
<keyword evidence="9" id="KW-1185">Reference proteome</keyword>
<feature type="transmembrane region" description="Helical" evidence="6">
    <location>
        <begin position="57"/>
        <end position="81"/>
    </location>
</feature>
<feature type="transmembrane region" description="Helical" evidence="6">
    <location>
        <begin position="101"/>
        <end position="122"/>
    </location>
</feature>
<reference evidence="8" key="2">
    <citation type="submission" date="2021-02" db="EMBL/GenBank/DDBJ databases">
        <title>Aspergillus puulaauensis MK2 genome sequence.</title>
        <authorList>
            <person name="Futagami T."/>
            <person name="Mori K."/>
            <person name="Kadooka C."/>
            <person name="Tanaka T."/>
        </authorList>
    </citation>
    <scope>NUCLEOTIDE SEQUENCE</scope>
    <source>
        <strain evidence="8">MK2</strain>
    </source>
</reference>
<evidence type="ECO:0000256" key="1">
    <source>
        <dbReference type="ARBA" id="ARBA00004141"/>
    </source>
</evidence>
<dbReference type="PANTHER" id="PTHR33048">
    <property type="entry name" value="PTH11-LIKE INTEGRAL MEMBRANE PROTEIN (AFU_ORTHOLOGUE AFUA_5G11245)"/>
    <property type="match status" value="1"/>
</dbReference>
<dbReference type="EMBL" id="AP024444">
    <property type="protein sequence ID" value="BCS19918.1"/>
    <property type="molecule type" value="Genomic_DNA"/>
</dbReference>